<evidence type="ECO:0000256" key="3">
    <source>
        <dbReference type="SAM" id="SignalP"/>
    </source>
</evidence>
<evidence type="ECO:0000256" key="2">
    <source>
        <dbReference type="SAM" id="MobiDB-lite"/>
    </source>
</evidence>
<organism evidence="5 6">
    <name type="scientific">Dechloromonas hankyongensis</name>
    <dbReference type="NCBI Taxonomy" id="2908002"/>
    <lineage>
        <taxon>Bacteria</taxon>
        <taxon>Pseudomonadati</taxon>
        <taxon>Pseudomonadota</taxon>
        <taxon>Betaproteobacteria</taxon>
        <taxon>Rhodocyclales</taxon>
        <taxon>Azonexaceae</taxon>
        <taxon>Dechloromonas</taxon>
    </lineage>
</organism>
<dbReference type="Pfam" id="PF01476">
    <property type="entry name" value="LysM"/>
    <property type="match status" value="1"/>
</dbReference>
<evidence type="ECO:0000256" key="1">
    <source>
        <dbReference type="ARBA" id="ARBA00038420"/>
    </source>
</evidence>
<dbReference type="EMBL" id="JAKLTN010000002">
    <property type="protein sequence ID" value="MCG2577816.1"/>
    <property type="molecule type" value="Genomic_DNA"/>
</dbReference>
<dbReference type="SUPFAM" id="SSF51261">
    <property type="entry name" value="Duplicated hybrid motif"/>
    <property type="match status" value="1"/>
</dbReference>
<dbReference type="Gene3D" id="3.10.350.10">
    <property type="entry name" value="LysM domain"/>
    <property type="match status" value="1"/>
</dbReference>
<feature type="compositionally biased region" description="Basic and acidic residues" evidence="2">
    <location>
        <begin position="132"/>
        <end position="143"/>
    </location>
</feature>
<feature type="domain" description="LysM" evidence="4">
    <location>
        <begin position="46"/>
        <end position="90"/>
    </location>
</feature>
<reference evidence="5" key="1">
    <citation type="submission" date="2022-01" db="EMBL/GenBank/DDBJ databases">
        <authorList>
            <person name="Jo J.-H."/>
            <person name="Im W.-T."/>
        </authorList>
    </citation>
    <scope>NUCLEOTIDE SEQUENCE</scope>
    <source>
        <strain evidence="5">XY25</strain>
    </source>
</reference>
<dbReference type="InterPro" id="IPR011055">
    <property type="entry name" value="Dup_hybrid_motif"/>
</dbReference>
<dbReference type="CDD" id="cd00118">
    <property type="entry name" value="LysM"/>
    <property type="match status" value="1"/>
</dbReference>
<dbReference type="SMART" id="SM00257">
    <property type="entry name" value="LysM"/>
    <property type="match status" value="1"/>
</dbReference>
<dbReference type="InterPro" id="IPR036779">
    <property type="entry name" value="LysM_dom_sf"/>
</dbReference>
<dbReference type="RefSeq" id="WP_275711148.1">
    <property type="nucleotide sequence ID" value="NZ_JAKLTN010000002.1"/>
</dbReference>
<feature type="region of interest" description="Disordered" evidence="2">
    <location>
        <begin position="23"/>
        <end position="45"/>
    </location>
</feature>
<comment type="caution">
    <text evidence="5">The sequence shown here is derived from an EMBL/GenBank/DDBJ whole genome shotgun (WGS) entry which is preliminary data.</text>
</comment>
<accession>A0ABS9K3Q7</accession>
<feature type="compositionally biased region" description="Basic and acidic residues" evidence="2">
    <location>
        <begin position="159"/>
        <end position="169"/>
    </location>
</feature>
<dbReference type="PROSITE" id="PS51782">
    <property type="entry name" value="LYSM"/>
    <property type="match status" value="1"/>
</dbReference>
<dbReference type="InterPro" id="IPR016047">
    <property type="entry name" value="M23ase_b-sheet_dom"/>
</dbReference>
<feature type="chain" id="PRO_5046427318" evidence="3">
    <location>
        <begin position="23"/>
        <end position="306"/>
    </location>
</feature>
<dbReference type="InterPro" id="IPR050570">
    <property type="entry name" value="Cell_wall_metabolism_enzyme"/>
</dbReference>
<evidence type="ECO:0000259" key="4">
    <source>
        <dbReference type="PROSITE" id="PS51782"/>
    </source>
</evidence>
<comment type="similarity">
    <text evidence="1">Belongs to the E.coli NlpD/Haemophilus LppB family.</text>
</comment>
<dbReference type="Pfam" id="PF01551">
    <property type="entry name" value="Peptidase_M23"/>
    <property type="match status" value="1"/>
</dbReference>
<evidence type="ECO:0000313" key="5">
    <source>
        <dbReference type="EMBL" id="MCG2577816.1"/>
    </source>
</evidence>
<keyword evidence="3" id="KW-0732">Signal</keyword>
<proteinExistence type="inferred from homology"/>
<dbReference type="SUPFAM" id="SSF54106">
    <property type="entry name" value="LysM domain"/>
    <property type="match status" value="1"/>
</dbReference>
<dbReference type="InterPro" id="IPR018392">
    <property type="entry name" value="LysM"/>
</dbReference>
<dbReference type="PANTHER" id="PTHR21666">
    <property type="entry name" value="PEPTIDASE-RELATED"/>
    <property type="match status" value="1"/>
</dbReference>
<dbReference type="PROSITE" id="PS51257">
    <property type="entry name" value="PROKAR_LIPOPROTEIN"/>
    <property type="match status" value="1"/>
</dbReference>
<dbReference type="Gene3D" id="2.70.70.10">
    <property type="entry name" value="Glucose Permease (Domain IIA)"/>
    <property type="match status" value="1"/>
</dbReference>
<dbReference type="Proteomes" id="UP001165384">
    <property type="component" value="Unassembled WGS sequence"/>
</dbReference>
<name>A0ABS9K3Q7_9RHOO</name>
<sequence length="306" mass="32110">MIRLVAVLFPAALLAGCLSQQPAPTVDRAGTATPRSTAAAQPVGPGYYTVKRGDTLYRIALDNGQDHRDIAAWNNIANPSAIKEGQVLRVIPPGAAEPVDGAVSKPIATGSGVETRSLDQPAGMPPASSGSVKREPRVGKEPYSDEAYARLNKQAEPVKPVEAKPEAKPEAPTPPAAPAVAAGPDDVAWMWPSTAKVTVPYSDSGNKGLDFAGKAGDPVLAAGDGKVVYAGSGLRGFGELVIVKHNTTFLSAYAHNRKILVKEGQQVSRGQKIAEMGNTDAESVKLHFEIRRQGKPVDPSGYLPKR</sequence>
<gene>
    <name evidence="5" type="ORF">LZ012_12515</name>
</gene>
<feature type="region of interest" description="Disordered" evidence="2">
    <location>
        <begin position="101"/>
        <end position="181"/>
    </location>
</feature>
<dbReference type="PANTHER" id="PTHR21666:SF263">
    <property type="entry name" value="MUREIN HYDROLASE ACTIVATOR NLPD"/>
    <property type="match status" value="1"/>
</dbReference>
<protein>
    <submittedName>
        <fullName evidence="5">Peptidoglycan DD-metalloendopeptidase family protein</fullName>
    </submittedName>
</protein>
<dbReference type="CDD" id="cd12797">
    <property type="entry name" value="M23_peptidase"/>
    <property type="match status" value="1"/>
</dbReference>
<keyword evidence="6" id="KW-1185">Reference proteome</keyword>
<evidence type="ECO:0000313" key="6">
    <source>
        <dbReference type="Proteomes" id="UP001165384"/>
    </source>
</evidence>
<feature type="signal peptide" evidence="3">
    <location>
        <begin position="1"/>
        <end position="22"/>
    </location>
</feature>